<protein>
    <submittedName>
        <fullName evidence="2">Alpha/beta hydrolase</fullName>
    </submittedName>
</protein>
<dbReference type="Pfam" id="PF00561">
    <property type="entry name" value="Abhydrolase_1"/>
    <property type="match status" value="1"/>
</dbReference>
<dbReference type="InterPro" id="IPR050471">
    <property type="entry name" value="AB_hydrolase"/>
</dbReference>
<evidence type="ECO:0000313" key="2">
    <source>
        <dbReference type="EMBL" id="ORC20255.1"/>
    </source>
</evidence>
<dbReference type="AlphaFoldDB" id="A0A1Y1RQA0"/>
<reference evidence="2 3" key="1">
    <citation type="submission" date="2016-05" db="EMBL/GenBank/DDBJ databases">
        <title>Draft genome sequence of a porcine commensal Rothia nasimurium.</title>
        <authorList>
            <person name="Gaiser R.A."/>
            <person name="Van Baarlen P."/>
            <person name="Wells J.M."/>
        </authorList>
    </citation>
    <scope>NUCLEOTIDE SEQUENCE [LARGE SCALE GENOMIC DNA]</scope>
    <source>
        <strain evidence="2 3">PT-32</strain>
    </source>
</reference>
<keyword evidence="3" id="KW-1185">Reference proteome</keyword>
<dbReference type="OrthoDB" id="7958481at2"/>
<dbReference type="RefSeq" id="WP_083091485.1">
    <property type="nucleotide sequence ID" value="NZ_LXWF01000013.1"/>
</dbReference>
<dbReference type="PANTHER" id="PTHR43433:SF5">
    <property type="entry name" value="AB HYDROLASE-1 DOMAIN-CONTAINING PROTEIN"/>
    <property type="match status" value="1"/>
</dbReference>
<sequence>MTILYQSASTQQITAANGTTYAYREFGQVDSTATPVVLFVHLAATLENWDPRLVDQIGAQHRVIAFDNQGVGASSGRVPNSIAGMASAALAFIDALGLERIKLFSFSLGGFIAQELVEQRPELVEKLVLTGTGGRGGAGISQVVGVTFADIARAQIARVDPKRFLFFNHDAEGAAAAQDFLTSINGRTLDKDKPMSALGFLTQLAAIYRWGKMPKAPLASFITMPTLIANGDVDRMVPTENSYELHHRIPGSELIIYENSGHGAVFQYYQEFGPKVLAFLADEK</sequence>
<dbReference type="GO" id="GO:0016787">
    <property type="term" value="F:hydrolase activity"/>
    <property type="evidence" value="ECO:0007669"/>
    <property type="project" value="UniProtKB-KW"/>
</dbReference>
<dbReference type="SUPFAM" id="SSF53474">
    <property type="entry name" value="alpha/beta-Hydrolases"/>
    <property type="match status" value="1"/>
</dbReference>
<proteinExistence type="predicted"/>
<feature type="domain" description="AB hydrolase-1" evidence="1">
    <location>
        <begin position="35"/>
        <end position="266"/>
    </location>
</feature>
<organism evidence="2 3">
    <name type="scientific">Rothia nasimurium</name>
    <dbReference type="NCBI Taxonomy" id="85336"/>
    <lineage>
        <taxon>Bacteria</taxon>
        <taxon>Bacillati</taxon>
        <taxon>Actinomycetota</taxon>
        <taxon>Actinomycetes</taxon>
        <taxon>Micrococcales</taxon>
        <taxon>Micrococcaceae</taxon>
        <taxon>Rothia</taxon>
    </lineage>
</organism>
<dbReference type="InterPro" id="IPR000073">
    <property type="entry name" value="AB_hydrolase_1"/>
</dbReference>
<dbReference type="InterPro" id="IPR029058">
    <property type="entry name" value="AB_hydrolase_fold"/>
</dbReference>
<keyword evidence="2" id="KW-0378">Hydrolase</keyword>
<evidence type="ECO:0000259" key="1">
    <source>
        <dbReference type="Pfam" id="PF00561"/>
    </source>
</evidence>
<comment type="caution">
    <text evidence="2">The sequence shown here is derived from an EMBL/GenBank/DDBJ whole genome shotgun (WGS) entry which is preliminary data.</text>
</comment>
<dbReference type="Gene3D" id="3.40.50.1820">
    <property type="entry name" value="alpha/beta hydrolase"/>
    <property type="match status" value="1"/>
</dbReference>
<evidence type="ECO:0000313" key="3">
    <source>
        <dbReference type="Proteomes" id="UP000192359"/>
    </source>
</evidence>
<dbReference type="Proteomes" id="UP000192359">
    <property type="component" value="Unassembled WGS sequence"/>
</dbReference>
<name>A0A1Y1RQA0_9MICC</name>
<accession>A0A1Y1RQA0</accession>
<gene>
    <name evidence="2" type="ORF">A7979_11155</name>
</gene>
<dbReference type="EMBL" id="LXWF01000013">
    <property type="protein sequence ID" value="ORC20255.1"/>
    <property type="molecule type" value="Genomic_DNA"/>
</dbReference>
<dbReference type="PRINTS" id="PR00111">
    <property type="entry name" value="ABHYDROLASE"/>
</dbReference>
<dbReference type="PANTHER" id="PTHR43433">
    <property type="entry name" value="HYDROLASE, ALPHA/BETA FOLD FAMILY PROTEIN"/>
    <property type="match status" value="1"/>
</dbReference>